<dbReference type="HOGENOM" id="CLU_050405_0_0_1"/>
<dbReference type="InterPro" id="IPR027417">
    <property type="entry name" value="P-loop_NTPase"/>
</dbReference>
<accession>A0A0C9THP7</accession>
<dbReference type="OrthoDB" id="8954335at2759"/>
<organism evidence="2 3">
    <name type="scientific">Paxillus involutus ATCC 200175</name>
    <dbReference type="NCBI Taxonomy" id="664439"/>
    <lineage>
        <taxon>Eukaryota</taxon>
        <taxon>Fungi</taxon>
        <taxon>Dikarya</taxon>
        <taxon>Basidiomycota</taxon>
        <taxon>Agaricomycotina</taxon>
        <taxon>Agaricomycetes</taxon>
        <taxon>Agaricomycetidae</taxon>
        <taxon>Boletales</taxon>
        <taxon>Paxilineae</taxon>
        <taxon>Paxillaceae</taxon>
        <taxon>Paxillus</taxon>
    </lineage>
</organism>
<dbReference type="Gene3D" id="3.40.50.300">
    <property type="entry name" value="P-loop containing nucleotide triphosphate hydrolases"/>
    <property type="match status" value="1"/>
</dbReference>
<dbReference type="CDD" id="cd00882">
    <property type="entry name" value="Ras_like_GTPase"/>
    <property type="match status" value="1"/>
</dbReference>
<dbReference type="EMBL" id="KN819410">
    <property type="protein sequence ID" value="KIJ10293.1"/>
    <property type="molecule type" value="Genomic_DNA"/>
</dbReference>
<gene>
    <name evidence="2" type="ORF">PAXINDRAFT_86255</name>
</gene>
<dbReference type="InterPro" id="IPR006073">
    <property type="entry name" value="GTP-bd"/>
</dbReference>
<sequence length="236" mass="26494">MTNIILFGESDVGKSSVINLIAGKEIAKVSSDVDDCTMASTAYDLTVDNKSIRIFDTVGLEEPEMGVNGYLAAIEKAYQLILSLSEAGGVHLLLLCLRAGRMAITATVESNYRLFCEFLCRNKVPIALVFTGLEREARMEDWWERNRSNIMKYGIHSTGHACITTVRDDTPGQAEKYATSQRMIRELLTNCALEDNAFLPDNQDWLVTMGREMLGLIERRSDPKQEDIMKVLEQRC</sequence>
<dbReference type="SUPFAM" id="SSF52540">
    <property type="entry name" value="P-loop containing nucleoside triphosphate hydrolases"/>
    <property type="match status" value="1"/>
</dbReference>
<protein>
    <recommendedName>
        <fullName evidence="1">G domain-containing protein</fullName>
    </recommendedName>
</protein>
<feature type="non-terminal residue" evidence="2">
    <location>
        <position position="236"/>
    </location>
</feature>
<reference evidence="3" key="2">
    <citation type="submission" date="2015-01" db="EMBL/GenBank/DDBJ databases">
        <title>Evolutionary Origins and Diversification of the Mycorrhizal Mutualists.</title>
        <authorList>
            <consortium name="DOE Joint Genome Institute"/>
            <consortium name="Mycorrhizal Genomics Consortium"/>
            <person name="Kohler A."/>
            <person name="Kuo A."/>
            <person name="Nagy L.G."/>
            <person name="Floudas D."/>
            <person name="Copeland A."/>
            <person name="Barry K.W."/>
            <person name="Cichocki N."/>
            <person name="Veneault-Fourrey C."/>
            <person name="LaButti K."/>
            <person name="Lindquist E.A."/>
            <person name="Lipzen A."/>
            <person name="Lundell T."/>
            <person name="Morin E."/>
            <person name="Murat C."/>
            <person name="Riley R."/>
            <person name="Ohm R."/>
            <person name="Sun H."/>
            <person name="Tunlid A."/>
            <person name="Henrissat B."/>
            <person name="Grigoriev I.V."/>
            <person name="Hibbett D.S."/>
            <person name="Martin F."/>
        </authorList>
    </citation>
    <scope>NUCLEOTIDE SEQUENCE [LARGE SCALE GENOMIC DNA]</scope>
    <source>
        <strain evidence="3">ATCC 200175</strain>
    </source>
</reference>
<dbReference type="Proteomes" id="UP000053647">
    <property type="component" value="Unassembled WGS sequence"/>
</dbReference>
<evidence type="ECO:0000313" key="2">
    <source>
        <dbReference type="EMBL" id="KIJ10293.1"/>
    </source>
</evidence>
<keyword evidence="3" id="KW-1185">Reference proteome</keyword>
<dbReference type="AlphaFoldDB" id="A0A0C9THP7"/>
<name>A0A0C9THP7_PAXIN</name>
<reference evidence="2 3" key="1">
    <citation type="submission" date="2014-06" db="EMBL/GenBank/DDBJ databases">
        <authorList>
            <consortium name="DOE Joint Genome Institute"/>
            <person name="Kuo A."/>
            <person name="Kohler A."/>
            <person name="Nagy L.G."/>
            <person name="Floudas D."/>
            <person name="Copeland A."/>
            <person name="Barry K.W."/>
            <person name="Cichocki N."/>
            <person name="Veneault-Fourrey C."/>
            <person name="LaButti K."/>
            <person name="Lindquist E.A."/>
            <person name="Lipzen A."/>
            <person name="Lundell T."/>
            <person name="Morin E."/>
            <person name="Murat C."/>
            <person name="Sun H."/>
            <person name="Tunlid A."/>
            <person name="Henrissat B."/>
            <person name="Grigoriev I.V."/>
            <person name="Hibbett D.S."/>
            <person name="Martin F."/>
            <person name="Nordberg H.P."/>
            <person name="Cantor M.N."/>
            <person name="Hua S.X."/>
        </authorList>
    </citation>
    <scope>NUCLEOTIDE SEQUENCE [LARGE SCALE GENOMIC DNA]</scope>
    <source>
        <strain evidence="2 3">ATCC 200175</strain>
    </source>
</reference>
<dbReference type="GO" id="GO:0005525">
    <property type="term" value="F:GTP binding"/>
    <property type="evidence" value="ECO:0007669"/>
    <property type="project" value="InterPro"/>
</dbReference>
<evidence type="ECO:0000313" key="3">
    <source>
        <dbReference type="Proteomes" id="UP000053647"/>
    </source>
</evidence>
<feature type="domain" description="G" evidence="1">
    <location>
        <begin position="4"/>
        <end position="85"/>
    </location>
</feature>
<evidence type="ECO:0000259" key="1">
    <source>
        <dbReference type="Pfam" id="PF01926"/>
    </source>
</evidence>
<proteinExistence type="predicted"/>
<dbReference type="Pfam" id="PF01926">
    <property type="entry name" value="MMR_HSR1"/>
    <property type="match status" value="1"/>
</dbReference>